<evidence type="ECO:0000313" key="2">
    <source>
        <dbReference type="Proteomes" id="UP001152607"/>
    </source>
</evidence>
<protein>
    <submittedName>
        <fullName evidence="1">Uncharacterized protein</fullName>
    </submittedName>
</protein>
<keyword evidence="2" id="KW-1185">Reference proteome</keyword>
<dbReference type="AlphaFoldDB" id="A0A9W4XYU9"/>
<comment type="caution">
    <text evidence="1">The sequence shown here is derived from an EMBL/GenBank/DDBJ whole genome shotgun (WGS) entry which is preliminary data.</text>
</comment>
<proteinExistence type="predicted"/>
<evidence type="ECO:0000313" key="1">
    <source>
        <dbReference type="EMBL" id="CAI6340522.1"/>
    </source>
</evidence>
<dbReference type="EMBL" id="CAOQHR010000010">
    <property type="protein sequence ID" value="CAI6340522.1"/>
    <property type="molecule type" value="Genomic_DNA"/>
</dbReference>
<organism evidence="1 2">
    <name type="scientific">Periconia digitata</name>
    <dbReference type="NCBI Taxonomy" id="1303443"/>
    <lineage>
        <taxon>Eukaryota</taxon>
        <taxon>Fungi</taxon>
        <taxon>Dikarya</taxon>
        <taxon>Ascomycota</taxon>
        <taxon>Pezizomycotina</taxon>
        <taxon>Dothideomycetes</taxon>
        <taxon>Pleosporomycetidae</taxon>
        <taxon>Pleosporales</taxon>
        <taxon>Massarineae</taxon>
        <taxon>Periconiaceae</taxon>
        <taxon>Periconia</taxon>
    </lineage>
</organism>
<reference evidence="1" key="1">
    <citation type="submission" date="2023-01" db="EMBL/GenBank/DDBJ databases">
        <authorList>
            <person name="Van Ghelder C."/>
            <person name="Rancurel C."/>
        </authorList>
    </citation>
    <scope>NUCLEOTIDE SEQUENCE</scope>
    <source>
        <strain evidence="1">CNCM I-4278</strain>
    </source>
</reference>
<accession>A0A9W4XYU9</accession>
<sequence length="96" mass="10941">MQQSYLVRSFYLAFSLVDLDASVVPCSPARTLLFSSQCNLVFMCLHVDSDWRVQPRGQLRRRRQQKGARLCSNASINSNRYRVSASEDAVCAYLDC</sequence>
<name>A0A9W4XYU9_9PLEO</name>
<dbReference type="Proteomes" id="UP001152607">
    <property type="component" value="Unassembled WGS sequence"/>
</dbReference>
<gene>
    <name evidence="1" type="ORF">PDIGIT_LOCUS13700</name>
</gene>